<feature type="transmembrane region" description="Helical" evidence="6">
    <location>
        <begin position="248"/>
        <end position="271"/>
    </location>
</feature>
<dbReference type="Proteomes" id="UP001254488">
    <property type="component" value="Unassembled WGS sequence"/>
</dbReference>
<evidence type="ECO:0000256" key="4">
    <source>
        <dbReference type="ARBA" id="ARBA00022989"/>
    </source>
</evidence>
<dbReference type="InterPro" id="IPR017039">
    <property type="entry name" value="Virul_fac_BrkB"/>
</dbReference>
<dbReference type="PIRSF" id="PIRSF035875">
    <property type="entry name" value="RNase_BN"/>
    <property type="match status" value="1"/>
</dbReference>
<protein>
    <submittedName>
        <fullName evidence="7">YihY/virulence factor BrkB family protein</fullName>
    </submittedName>
</protein>
<evidence type="ECO:0000256" key="3">
    <source>
        <dbReference type="ARBA" id="ARBA00022692"/>
    </source>
</evidence>
<evidence type="ECO:0000313" key="7">
    <source>
        <dbReference type="EMBL" id="MDT0554476.1"/>
    </source>
</evidence>
<dbReference type="RefSeq" id="WP_311331442.1">
    <property type="nucleotide sequence ID" value="NZ_JAVRHZ010000001.1"/>
</dbReference>
<organism evidence="7 8">
    <name type="scientific">Patiriisocius hiemis</name>
    <dbReference type="NCBI Taxonomy" id="3075604"/>
    <lineage>
        <taxon>Bacteria</taxon>
        <taxon>Pseudomonadati</taxon>
        <taxon>Bacteroidota</taxon>
        <taxon>Flavobacteriia</taxon>
        <taxon>Flavobacteriales</taxon>
        <taxon>Flavobacteriaceae</taxon>
        <taxon>Patiriisocius</taxon>
    </lineage>
</organism>
<gene>
    <name evidence="7" type="ORF">RM538_00555</name>
</gene>
<dbReference type="PANTHER" id="PTHR30213">
    <property type="entry name" value="INNER MEMBRANE PROTEIN YHJD"/>
    <property type="match status" value="1"/>
</dbReference>
<feature type="transmembrane region" description="Helical" evidence="6">
    <location>
        <begin position="136"/>
        <end position="160"/>
    </location>
</feature>
<keyword evidence="2" id="KW-1003">Cell membrane</keyword>
<dbReference type="NCBIfam" id="TIGR00765">
    <property type="entry name" value="yihY_not_rbn"/>
    <property type="match status" value="1"/>
</dbReference>
<keyword evidence="3 6" id="KW-0812">Transmembrane</keyword>
<reference evidence="7 8" key="1">
    <citation type="submission" date="2023-09" db="EMBL/GenBank/DDBJ databases">
        <authorList>
            <person name="Rey-Velasco X."/>
        </authorList>
    </citation>
    <scope>NUCLEOTIDE SEQUENCE [LARGE SCALE GENOMIC DNA]</scope>
    <source>
        <strain evidence="7 8">W242</strain>
    </source>
</reference>
<accession>A0ABU2Y8H9</accession>
<keyword evidence="4 6" id="KW-1133">Transmembrane helix</keyword>
<sequence>MSKSDTTGKISLLIKRIIRFGTSVFNFFAGICKKIIIPGTNGLSLYDLLEIYGTGILKGTFSSRASSIAYSFFMALFPFLLFILYLIPYVEYFVEGFSTRFIVFIEGLLPAQTSEYFYPIIADIAVNQRGGGLLSFVFIFALFLAANGVNAIFSAFEYSFHVTINRNFFRQYLVAIIVSIFLALLLLTTVGLILYGEYIIITLKGRSYIENDLFWISVLQFAVFIIMIYIIIATLYYYGTKEGKESRFFSVGALLTTLLFILTTYLFGIYIDNFSNYNELYGSIGALLIMMLYIWINSNLLLLGFELNVSLQRLKLRNNNKH</sequence>
<dbReference type="Pfam" id="PF03631">
    <property type="entry name" value="Virul_fac_BrkB"/>
    <property type="match status" value="1"/>
</dbReference>
<proteinExistence type="predicted"/>
<comment type="caution">
    <text evidence="7">The sequence shown here is derived from an EMBL/GenBank/DDBJ whole genome shotgun (WGS) entry which is preliminary data.</text>
</comment>
<evidence type="ECO:0000256" key="6">
    <source>
        <dbReference type="SAM" id="Phobius"/>
    </source>
</evidence>
<feature type="transmembrane region" description="Helical" evidence="6">
    <location>
        <begin position="172"/>
        <end position="201"/>
    </location>
</feature>
<evidence type="ECO:0000256" key="2">
    <source>
        <dbReference type="ARBA" id="ARBA00022475"/>
    </source>
</evidence>
<feature type="transmembrane region" description="Helical" evidence="6">
    <location>
        <begin position="68"/>
        <end position="87"/>
    </location>
</feature>
<dbReference type="PANTHER" id="PTHR30213:SF0">
    <property type="entry name" value="UPF0761 MEMBRANE PROTEIN YIHY"/>
    <property type="match status" value="1"/>
</dbReference>
<comment type="subcellular location">
    <subcellularLocation>
        <location evidence="1">Cell membrane</location>
        <topology evidence="1">Multi-pass membrane protein</topology>
    </subcellularLocation>
</comment>
<evidence type="ECO:0000256" key="1">
    <source>
        <dbReference type="ARBA" id="ARBA00004651"/>
    </source>
</evidence>
<keyword evidence="5 6" id="KW-0472">Membrane</keyword>
<evidence type="ECO:0000313" key="8">
    <source>
        <dbReference type="Proteomes" id="UP001254488"/>
    </source>
</evidence>
<evidence type="ECO:0000256" key="5">
    <source>
        <dbReference type="ARBA" id="ARBA00023136"/>
    </source>
</evidence>
<dbReference type="EMBL" id="JAVRHZ010000001">
    <property type="protein sequence ID" value="MDT0554476.1"/>
    <property type="molecule type" value="Genomic_DNA"/>
</dbReference>
<keyword evidence="8" id="KW-1185">Reference proteome</keyword>
<name>A0ABU2Y8H9_9FLAO</name>
<feature type="transmembrane region" description="Helical" evidence="6">
    <location>
        <begin position="213"/>
        <end position="236"/>
    </location>
</feature>
<feature type="transmembrane region" description="Helical" evidence="6">
    <location>
        <begin position="283"/>
        <end position="305"/>
    </location>
</feature>